<reference evidence="2" key="1">
    <citation type="submission" date="2019-11" db="EMBL/GenBank/DDBJ databases">
        <authorList>
            <person name="Feng L."/>
        </authorList>
    </citation>
    <scope>NUCLEOTIDE SEQUENCE</scope>
    <source>
        <strain evidence="2">CnexileLFYP112</strain>
    </source>
</reference>
<evidence type="ECO:0000256" key="1">
    <source>
        <dbReference type="SAM" id="Coils"/>
    </source>
</evidence>
<proteinExistence type="predicted"/>
<feature type="coiled-coil region" evidence="1">
    <location>
        <begin position="140"/>
        <end position="167"/>
    </location>
</feature>
<sequence length="200" mass="23636">MTTEEIIGKLRRGDVIYVYVGNRYAINGIVEGICYVEPLGEDSFYAIQLNFNGQTVNLDSRDDIEILNWTEHEGEEYTFHSQIQDNFEKVLEKYHMDINNLLSEIVERWNEWNDEEKEEICDAVKNVIETQDLKDILDLVQLKNDTINQLSEEAKKLTDKLIAELEKGKEFLERYEAFKKFIPGLESVYDFLLYKVWGYR</sequence>
<keyword evidence="1" id="KW-0175">Coiled coil</keyword>
<evidence type="ECO:0000313" key="2">
    <source>
        <dbReference type="EMBL" id="VYS95676.1"/>
    </source>
</evidence>
<name>A0A6N2SR97_9FIRM</name>
<organism evidence="2">
    <name type="scientific">[Clostridium] nexile</name>
    <dbReference type="NCBI Taxonomy" id="29361"/>
    <lineage>
        <taxon>Bacteria</taxon>
        <taxon>Bacillati</taxon>
        <taxon>Bacillota</taxon>
        <taxon>Clostridia</taxon>
        <taxon>Lachnospirales</taxon>
        <taxon>Lachnospiraceae</taxon>
        <taxon>Tyzzerella</taxon>
    </lineage>
</organism>
<accession>A0A6N2SR97</accession>
<gene>
    <name evidence="2" type="ORF">CNLFYP112_01443</name>
</gene>
<dbReference type="EMBL" id="CACRTG010000008">
    <property type="protein sequence ID" value="VYS95676.1"/>
    <property type="molecule type" value="Genomic_DNA"/>
</dbReference>
<dbReference type="AlphaFoldDB" id="A0A6N2SR97"/>
<protein>
    <submittedName>
        <fullName evidence="2">Uncharacterized protein</fullName>
    </submittedName>
</protein>